<dbReference type="PATRIC" id="fig|1227495.3.peg.467"/>
<dbReference type="EMBL" id="AOII01000021">
    <property type="protein sequence ID" value="ELY82235.1"/>
    <property type="molecule type" value="Genomic_DNA"/>
</dbReference>
<dbReference type="eggNOG" id="arCOG10869">
    <property type="taxonomic scope" value="Archaea"/>
</dbReference>
<accession>L9Z6V2</accession>
<evidence type="ECO:0000256" key="1">
    <source>
        <dbReference type="SAM" id="MobiDB-lite"/>
    </source>
</evidence>
<name>L9Z6V2_9EURY</name>
<proteinExistence type="predicted"/>
<comment type="caution">
    <text evidence="2">The sequence shown here is derived from an EMBL/GenBank/DDBJ whole genome shotgun (WGS) entry which is preliminary data.</text>
</comment>
<feature type="compositionally biased region" description="Basic and acidic residues" evidence="1">
    <location>
        <begin position="36"/>
        <end position="45"/>
    </location>
</feature>
<evidence type="ECO:0008006" key="4">
    <source>
        <dbReference type="Google" id="ProtNLM"/>
    </source>
</evidence>
<dbReference type="Proteomes" id="UP000011618">
    <property type="component" value="Unassembled WGS sequence"/>
</dbReference>
<evidence type="ECO:0000313" key="2">
    <source>
        <dbReference type="EMBL" id="ELY82235.1"/>
    </source>
</evidence>
<organism evidence="2 3">
    <name type="scientific">Natrinema pallidum DSM 3751</name>
    <dbReference type="NCBI Taxonomy" id="1227495"/>
    <lineage>
        <taxon>Archaea</taxon>
        <taxon>Methanobacteriati</taxon>
        <taxon>Methanobacteriota</taxon>
        <taxon>Stenosarchaea group</taxon>
        <taxon>Halobacteria</taxon>
        <taxon>Halobacteriales</taxon>
        <taxon>Natrialbaceae</taxon>
        <taxon>Natrinema</taxon>
    </lineage>
</organism>
<evidence type="ECO:0000313" key="3">
    <source>
        <dbReference type="Proteomes" id="UP000011618"/>
    </source>
</evidence>
<sequence length="174" mass="19330">MLAHELAHVTQQHGGAPFSMMPKPNGELEIDPGPGLEREADEAAKEALSGEEPLTVNRLGTDVHVQRLPKGKMFDALALFEGQDDAGEFRETQNDRQYAFLLDEIATYAEANSRLAEVDSMREFQELVTDIDVEETDLSENGTEYVDKELPSKSEITQAKENIEACVYPHRVPG</sequence>
<feature type="region of interest" description="Disordered" evidence="1">
    <location>
        <begin position="1"/>
        <end position="50"/>
    </location>
</feature>
<reference evidence="2 3" key="1">
    <citation type="journal article" date="2014" name="PLoS Genet.">
        <title>Phylogenetically driven sequencing of extremely halophilic archaea reveals strategies for static and dynamic osmo-response.</title>
        <authorList>
            <person name="Becker E.A."/>
            <person name="Seitzer P.M."/>
            <person name="Tritt A."/>
            <person name="Larsen D."/>
            <person name="Krusor M."/>
            <person name="Yao A.I."/>
            <person name="Wu D."/>
            <person name="Madern D."/>
            <person name="Eisen J.A."/>
            <person name="Darling A.E."/>
            <person name="Facciotti M.T."/>
        </authorList>
    </citation>
    <scope>NUCLEOTIDE SEQUENCE [LARGE SCALE GENOMIC DNA]</scope>
    <source>
        <strain evidence="2 3">DSM 3751</strain>
    </source>
</reference>
<dbReference type="AlphaFoldDB" id="L9Z6V2"/>
<protein>
    <recommendedName>
        <fullName evidence="4">DUF4157 domain-containing protein</fullName>
    </recommendedName>
</protein>
<gene>
    <name evidence="2" type="ORF">C487_02383</name>
</gene>